<gene>
    <name evidence="4" type="ORF">C7446_2319</name>
</gene>
<accession>A0A420WVJ5</accession>
<evidence type="ECO:0000256" key="3">
    <source>
        <dbReference type="SAM" id="Phobius"/>
    </source>
</evidence>
<evidence type="ECO:0000313" key="5">
    <source>
        <dbReference type="Proteomes" id="UP000281975"/>
    </source>
</evidence>
<feature type="coiled-coil region" evidence="1">
    <location>
        <begin position="174"/>
        <end position="201"/>
    </location>
</feature>
<evidence type="ECO:0000313" key="4">
    <source>
        <dbReference type="EMBL" id="RKR02601.1"/>
    </source>
</evidence>
<keyword evidence="5" id="KW-1185">Reference proteome</keyword>
<feature type="region of interest" description="Disordered" evidence="2">
    <location>
        <begin position="61"/>
        <end position="92"/>
    </location>
</feature>
<protein>
    <submittedName>
        <fullName evidence="4">Uncharacterized protein</fullName>
    </submittedName>
</protein>
<keyword evidence="1" id="KW-0175">Coiled coil</keyword>
<keyword evidence="3" id="KW-0812">Transmembrane</keyword>
<reference evidence="4 5" key="1">
    <citation type="submission" date="2018-10" db="EMBL/GenBank/DDBJ databases">
        <title>Genomic Encyclopedia of Type Strains, Phase IV (KMG-IV): sequencing the most valuable type-strain genomes for metagenomic binning, comparative biology and taxonomic classification.</title>
        <authorList>
            <person name="Goeker M."/>
        </authorList>
    </citation>
    <scope>NUCLEOTIDE SEQUENCE [LARGE SCALE GENOMIC DNA]</scope>
    <source>
        <strain evidence="4 5">DSM 23229</strain>
    </source>
</reference>
<organism evidence="4 5">
    <name type="scientific">Kushneria sinocarnis</name>
    <dbReference type="NCBI Taxonomy" id="595502"/>
    <lineage>
        <taxon>Bacteria</taxon>
        <taxon>Pseudomonadati</taxon>
        <taxon>Pseudomonadota</taxon>
        <taxon>Gammaproteobacteria</taxon>
        <taxon>Oceanospirillales</taxon>
        <taxon>Halomonadaceae</taxon>
        <taxon>Kushneria</taxon>
    </lineage>
</organism>
<evidence type="ECO:0000256" key="1">
    <source>
        <dbReference type="SAM" id="Coils"/>
    </source>
</evidence>
<proteinExistence type="predicted"/>
<feature type="transmembrane region" description="Helical" evidence="3">
    <location>
        <begin position="12"/>
        <end position="33"/>
    </location>
</feature>
<keyword evidence="3" id="KW-1133">Transmembrane helix</keyword>
<feature type="transmembrane region" description="Helical" evidence="3">
    <location>
        <begin position="206"/>
        <end position="228"/>
    </location>
</feature>
<comment type="caution">
    <text evidence="4">The sequence shown here is derived from an EMBL/GenBank/DDBJ whole genome shotgun (WGS) entry which is preliminary data.</text>
</comment>
<dbReference type="Proteomes" id="UP000281975">
    <property type="component" value="Unassembled WGS sequence"/>
</dbReference>
<feature type="compositionally biased region" description="Polar residues" evidence="2">
    <location>
        <begin position="65"/>
        <end position="92"/>
    </location>
</feature>
<dbReference type="EMBL" id="RBIN01000006">
    <property type="protein sequence ID" value="RKR02601.1"/>
    <property type="molecule type" value="Genomic_DNA"/>
</dbReference>
<sequence length="238" mass="26658">MIQKLENIYLGILRIFVVIVSGILLVSSLFFAVSSLQGFSGPPDAKDFTPEIDKEELKKEIIQKNSNSPRQSSVNSKKQENNPSSDPNQNYYEETADNITSFINSTSTPNSVSRQNVIRVTKQRAESFNSRLTTAYAKGLSNYSGSILSDDKIIEKAKKGDSIKVLNEALGAYHEEFKNQLNEEDDRLAQERLEHRQAQANAATNLYIASGSFAGFLLIVFLSIFIKIERNLRNISIK</sequence>
<dbReference type="OrthoDB" id="6183618at2"/>
<evidence type="ECO:0000256" key="2">
    <source>
        <dbReference type="SAM" id="MobiDB-lite"/>
    </source>
</evidence>
<dbReference type="RefSeq" id="WP_147408758.1">
    <property type="nucleotide sequence ID" value="NZ_RBIN01000006.1"/>
</dbReference>
<name>A0A420WVJ5_9GAMM</name>
<keyword evidence="3" id="KW-0472">Membrane</keyword>
<dbReference type="AlphaFoldDB" id="A0A420WVJ5"/>